<dbReference type="RefSeq" id="WP_272085181.1">
    <property type="nucleotide sequence ID" value="NZ_JAQNDL010000001.1"/>
</dbReference>
<accession>A0ABT5DU70</accession>
<organism evidence="2 3">
    <name type="scientific">Nannocystis bainbridge</name>
    <dbReference type="NCBI Taxonomy" id="2995303"/>
    <lineage>
        <taxon>Bacteria</taxon>
        <taxon>Pseudomonadati</taxon>
        <taxon>Myxococcota</taxon>
        <taxon>Polyangia</taxon>
        <taxon>Nannocystales</taxon>
        <taxon>Nannocystaceae</taxon>
        <taxon>Nannocystis</taxon>
    </lineage>
</organism>
<sequence length="126" mass="14227">MIAPGPGSKNVDTIDSRQSLVHGRTGSKESYDNILRVRIRLGCENARTHLRHSRSDLVSCDEHGQPGRRPHVERICRRLYRDVELTRMIRSKPASLHFDRDAAAFAETPEKPSGAEVHPLAKARPR</sequence>
<gene>
    <name evidence="2" type="ORF">POL25_07295</name>
</gene>
<protein>
    <submittedName>
        <fullName evidence="2">Uncharacterized protein</fullName>
    </submittedName>
</protein>
<proteinExistence type="predicted"/>
<evidence type="ECO:0000313" key="3">
    <source>
        <dbReference type="Proteomes" id="UP001221686"/>
    </source>
</evidence>
<keyword evidence="3" id="KW-1185">Reference proteome</keyword>
<reference evidence="2 3" key="1">
    <citation type="submission" date="2022-11" db="EMBL/GenBank/DDBJ databases">
        <title>Minimal conservation of predation-associated metabolite biosynthetic gene clusters underscores biosynthetic potential of Myxococcota including descriptions for ten novel species: Archangium lansinium sp. nov., Myxococcus landrumus sp. nov., Nannocystis bai.</title>
        <authorList>
            <person name="Ahearne A."/>
            <person name="Stevens C."/>
            <person name="Dowd S."/>
        </authorList>
    </citation>
    <scope>NUCLEOTIDE SEQUENCE [LARGE SCALE GENOMIC DNA]</scope>
    <source>
        <strain evidence="2 3">BB15-2</strain>
    </source>
</reference>
<feature type="region of interest" description="Disordered" evidence="1">
    <location>
        <begin position="1"/>
        <end position="27"/>
    </location>
</feature>
<evidence type="ECO:0000256" key="1">
    <source>
        <dbReference type="SAM" id="MobiDB-lite"/>
    </source>
</evidence>
<comment type="caution">
    <text evidence="2">The sequence shown here is derived from an EMBL/GenBank/DDBJ whole genome shotgun (WGS) entry which is preliminary data.</text>
</comment>
<name>A0ABT5DU70_9BACT</name>
<feature type="compositionally biased region" description="Polar residues" evidence="1">
    <location>
        <begin position="10"/>
        <end position="19"/>
    </location>
</feature>
<dbReference type="Proteomes" id="UP001221686">
    <property type="component" value="Unassembled WGS sequence"/>
</dbReference>
<dbReference type="EMBL" id="JAQNDL010000001">
    <property type="protein sequence ID" value="MDC0716690.1"/>
    <property type="molecule type" value="Genomic_DNA"/>
</dbReference>
<evidence type="ECO:0000313" key="2">
    <source>
        <dbReference type="EMBL" id="MDC0716690.1"/>
    </source>
</evidence>
<feature type="region of interest" description="Disordered" evidence="1">
    <location>
        <begin position="106"/>
        <end position="126"/>
    </location>
</feature>